<sequence>MAIANKITSVVKDLGVWIKQPPVLGQVIAQIPKFGISLVSTELGNKIINTLIGVAGNIINEKTKKSALFRSLFTNMMLTFADPTANQIREVSRNVKDLVSGLKMKNFSSSFGALIEDPQEVVGAIRSAIPNFKGFKGFKNFKVPSFKKFRNRAVSRDNAIQEITPDLVTKFSGSESSNVS</sequence>
<organism evidence="1">
    <name type="scientific">marine sediment metagenome</name>
    <dbReference type="NCBI Taxonomy" id="412755"/>
    <lineage>
        <taxon>unclassified sequences</taxon>
        <taxon>metagenomes</taxon>
        <taxon>ecological metagenomes</taxon>
    </lineage>
</organism>
<reference evidence="1" key="1">
    <citation type="journal article" date="2015" name="Nature">
        <title>Complex archaea that bridge the gap between prokaryotes and eukaryotes.</title>
        <authorList>
            <person name="Spang A."/>
            <person name="Saw J.H."/>
            <person name="Jorgensen S.L."/>
            <person name="Zaremba-Niedzwiedzka K."/>
            <person name="Martijn J."/>
            <person name="Lind A.E."/>
            <person name="van Eijk R."/>
            <person name="Schleper C."/>
            <person name="Guy L."/>
            <person name="Ettema T.J."/>
        </authorList>
    </citation>
    <scope>NUCLEOTIDE SEQUENCE</scope>
</reference>
<feature type="non-terminal residue" evidence="1">
    <location>
        <position position="180"/>
    </location>
</feature>
<name>A0A0F9Q3I7_9ZZZZ</name>
<evidence type="ECO:0000313" key="1">
    <source>
        <dbReference type="EMBL" id="KKN07801.1"/>
    </source>
</evidence>
<dbReference type="AlphaFoldDB" id="A0A0F9Q3I7"/>
<accession>A0A0F9Q3I7</accession>
<dbReference type="EMBL" id="LAZR01004526">
    <property type="protein sequence ID" value="KKN07801.1"/>
    <property type="molecule type" value="Genomic_DNA"/>
</dbReference>
<gene>
    <name evidence="1" type="ORF">LCGC14_1063390</name>
</gene>
<proteinExistence type="predicted"/>
<protein>
    <submittedName>
        <fullName evidence="1">Uncharacterized protein</fullName>
    </submittedName>
</protein>
<comment type="caution">
    <text evidence="1">The sequence shown here is derived from an EMBL/GenBank/DDBJ whole genome shotgun (WGS) entry which is preliminary data.</text>
</comment>